<dbReference type="Pfam" id="PF13672">
    <property type="entry name" value="PP2C_2"/>
    <property type="match status" value="1"/>
</dbReference>
<dbReference type="RefSeq" id="WP_162391271.1">
    <property type="nucleotide sequence ID" value="NZ_CP045997.1"/>
</dbReference>
<evidence type="ECO:0000256" key="2">
    <source>
        <dbReference type="SAM" id="Phobius"/>
    </source>
</evidence>
<protein>
    <submittedName>
        <fullName evidence="4">SpoIIE family protein phosphatase</fullName>
    </submittedName>
</protein>
<reference evidence="4 5" key="1">
    <citation type="submission" date="2019-11" db="EMBL/GenBank/DDBJ databases">
        <title>Spirosoma endbachense sp. nov., isolated from a natural salt meadow.</title>
        <authorList>
            <person name="Rojas J."/>
            <person name="Ambika Manirajan B."/>
            <person name="Ratering S."/>
            <person name="Suarez C."/>
            <person name="Geissler-Plaum R."/>
            <person name="Schnell S."/>
        </authorList>
    </citation>
    <scope>NUCLEOTIDE SEQUENCE [LARGE SCALE GENOMIC DNA]</scope>
    <source>
        <strain evidence="4 5">I-24</strain>
    </source>
</reference>
<dbReference type="SUPFAM" id="SSF81606">
    <property type="entry name" value="PP2C-like"/>
    <property type="match status" value="1"/>
</dbReference>
<dbReference type="PROSITE" id="PS51746">
    <property type="entry name" value="PPM_2"/>
    <property type="match status" value="1"/>
</dbReference>
<dbReference type="SMART" id="SM00332">
    <property type="entry name" value="PP2Cc"/>
    <property type="match status" value="1"/>
</dbReference>
<dbReference type="InterPro" id="IPR036457">
    <property type="entry name" value="PPM-type-like_dom_sf"/>
</dbReference>
<dbReference type="KEGG" id="senf:GJR95_40190"/>
<dbReference type="Proteomes" id="UP000464577">
    <property type="component" value="Chromosome"/>
</dbReference>
<evidence type="ECO:0000313" key="4">
    <source>
        <dbReference type="EMBL" id="QHW00876.1"/>
    </source>
</evidence>
<accession>A0A6P1W785</accession>
<dbReference type="Gene3D" id="3.60.40.10">
    <property type="entry name" value="PPM-type phosphatase domain"/>
    <property type="match status" value="1"/>
</dbReference>
<evidence type="ECO:0000259" key="3">
    <source>
        <dbReference type="PROSITE" id="PS51746"/>
    </source>
</evidence>
<organism evidence="4 5">
    <name type="scientific">Spirosoma endbachense</name>
    <dbReference type="NCBI Taxonomy" id="2666025"/>
    <lineage>
        <taxon>Bacteria</taxon>
        <taxon>Pseudomonadati</taxon>
        <taxon>Bacteroidota</taxon>
        <taxon>Cytophagia</taxon>
        <taxon>Cytophagales</taxon>
        <taxon>Cytophagaceae</taxon>
        <taxon>Spirosoma</taxon>
    </lineage>
</organism>
<feature type="region of interest" description="Disordered" evidence="1">
    <location>
        <begin position="490"/>
        <end position="536"/>
    </location>
</feature>
<feature type="compositionally biased region" description="Basic and acidic residues" evidence="1">
    <location>
        <begin position="490"/>
        <end position="518"/>
    </location>
</feature>
<evidence type="ECO:0000313" key="5">
    <source>
        <dbReference type="Proteomes" id="UP000464577"/>
    </source>
</evidence>
<keyword evidence="2" id="KW-0812">Transmembrane</keyword>
<feature type="domain" description="PPM-type phosphatase" evidence="3">
    <location>
        <begin position="7"/>
        <end position="246"/>
    </location>
</feature>
<keyword evidence="2" id="KW-1133">Transmembrane helix</keyword>
<dbReference type="EMBL" id="CP045997">
    <property type="protein sequence ID" value="QHW00876.1"/>
    <property type="molecule type" value="Genomic_DNA"/>
</dbReference>
<dbReference type="Pfam" id="PF14903">
    <property type="entry name" value="WG_beta_rep"/>
    <property type="match status" value="1"/>
</dbReference>
<dbReference type="InterPro" id="IPR001932">
    <property type="entry name" value="PPM-type_phosphatase-like_dom"/>
</dbReference>
<feature type="region of interest" description="Disordered" evidence="1">
    <location>
        <begin position="361"/>
        <end position="390"/>
    </location>
</feature>
<keyword evidence="5" id="KW-1185">Reference proteome</keyword>
<gene>
    <name evidence="4" type="ORF">GJR95_40190</name>
</gene>
<name>A0A6P1W785_9BACT</name>
<dbReference type="CDD" id="cd00143">
    <property type="entry name" value="PP2Cc"/>
    <property type="match status" value="1"/>
</dbReference>
<dbReference type="SMART" id="SM00331">
    <property type="entry name" value="PP2C_SIG"/>
    <property type="match status" value="1"/>
</dbReference>
<sequence>MNVFIQQPLGYSYQGGRSNNEDNIFPVAGEATVGQRWFMVCDGVGGAARGEIASHIAVEGFNDYFVQNQTEVATSDYLQLALDSVQAQFDDYLTRHPEAHGMATTLTLLFFHEAGATVAHIGDSRVYHLRDGNVIWRTEDHSLVNQLMKAGVITREEAREHPQRNVIERAIQGGSKAVKPDVQILNDIRPGDYFFLCTDGVLERVSDELLENVLGSKESNEQKKQTLIDCCIGKTKDNFSAYLVQIDAIRGDVPEAYRVSAPIYARPQALPDETIAVVAVDSKRTVPAQENVLFQTTPIPKVDPIKKQPLLDDRENDKPRPDINSIVLLLTIALFAAVLTVGGIYVYNWWKQPAEAGKAEQVAADHGKVNNRPRTDGKLPPNSTKKTTPIPDAATVEGITQTIGGEDGKIEITRNLYKKQTESGWILVNEKGRQKGDKVYEVIREPSEERIAVMQNNKWGYINLKGQTAIACKFDMADDFEDGKAHVVRNGKEYDIDKKGEPVKETPSRAESENHSKPFDGTPALPPATKGDEPGR</sequence>
<dbReference type="InterPro" id="IPR032774">
    <property type="entry name" value="WG_beta_rep"/>
</dbReference>
<proteinExistence type="predicted"/>
<feature type="transmembrane region" description="Helical" evidence="2">
    <location>
        <begin position="326"/>
        <end position="347"/>
    </location>
</feature>
<evidence type="ECO:0000256" key="1">
    <source>
        <dbReference type="SAM" id="MobiDB-lite"/>
    </source>
</evidence>
<dbReference type="AlphaFoldDB" id="A0A6P1W785"/>
<keyword evidence="2" id="KW-0472">Membrane</keyword>
<feature type="compositionally biased region" description="Basic and acidic residues" evidence="1">
    <location>
        <begin position="363"/>
        <end position="377"/>
    </location>
</feature>